<dbReference type="Proteomes" id="UP000324611">
    <property type="component" value="Unassembled WGS sequence"/>
</dbReference>
<gene>
    <name evidence="2" type="ORF">F0L74_06205</name>
</gene>
<dbReference type="InterPro" id="IPR013784">
    <property type="entry name" value="Carb-bd-like_fold"/>
</dbReference>
<keyword evidence="1" id="KW-0732">Signal</keyword>
<evidence type="ECO:0000313" key="2">
    <source>
        <dbReference type="EMBL" id="KAA2245545.1"/>
    </source>
</evidence>
<accession>A0A5B2W2F1</accession>
<feature type="signal peptide" evidence="1">
    <location>
        <begin position="1"/>
        <end position="20"/>
    </location>
</feature>
<sequence>MNKIKVSMLALAAIAFGAFAFTDSVEGSITGKVRPADGATEAWAIQGSDTLKTAVSDGAFTFNGARAGTYTVIIDAKDPFKDATLSDVKVEDGKATDLGEISLQQ</sequence>
<reference evidence="2 3" key="2">
    <citation type="submission" date="2019-09" db="EMBL/GenBank/DDBJ databases">
        <authorList>
            <person name="Jin C."/>
        </authorList>
    </citation>
    <scope>NUCLEOTIDE SEQUENCE [LARGE SCALE GENOMIC DNA]</scope>
    <source>
        <strain evidence="2 3">BN140078</strain>
    </source>
</reference>
<name>A0A5B2W2F1_9BACT</name>
<keyword evidence="2" id="KW-0645">Protease</keyword>
<comment type="caution">
    <text evidence="2">The sequence shown here is derived from an EMBL/GenBank/DDBJ whole genome shotgun (WGS) entry which is preliminary data.</text>
</comment>
<organism evidence="2 3">
    <name type="scientific">Chitinophaga agrisoli</name>
    <dbReference type="NCBI Taxonomy" id="2607653"/>
    <lineage>
        <taxon>Bacteria</taxon>
        <taxon>Pseudomonadati</taxon>
        <taxon>Bacteroidota</taxon>
        <taxon>Chitinophagia</taxon>
        <taxon>Chitinophagales</taxon>
        <taxon>Chitinophagaceae</taxon>
        <taxon>Chitinophaga</taxon>
    </lineage>
</organism>
<dbReference type="SUPFAM" id="SSF49452">
    <property type="entry name" value="Starch-binding domain-like"/>
    <property type="match status" value="1"/>
</dbReference>
<proteinExistence type="predicted"/>
<feature type="chain" id="PRO_5022682705" evidence="1">
    <location>
        <begin position="21"/>
        <end position="105"/>
    </location>
</feature>
<keyword evidence="2" id="KW-0121">Carboxypeptidase</keyword>
<dbReference type="GO" id="GO:0004180">
    <property type="term" value="F:carboxypeptidase activity"/>
    <property type="evidence" value="ECO:0007669"/>
    <property type="project" value="UniProtKB-KW"/>
</dbReference>
<keyword evidence="2" id="KW-0378">Hydrolase</keyword>
<evidence type="ECO:0000256" key="1">
    <source>
        <dbReference type="SAM" id="SignalP"/>
    </source>
</evidence>
<dbReference type="Gene3D" id="2.60.40.1120">
    <property type="entry name" value="Carboxypeptidase-like, regulatory domain"/>
    <property type="match status" value="1"/>
</dbReference>
<keyword evidence="3" id="KW-1185">Reference proteome</keyword>
<protein>
    <submittedName>
        <fullName evidence="2">Carboxypeptidase regulatory-like domain-containing protein</fullName>
    </submittedName>
</protein>
<evidence type="ECO:0000313" key="3">
    <source>
        <dbReference type="Proteomes" id="UP000324611"/>
    </source>
</evidence>
<dbReference type="EMBL" id="VUOC01000001">
    <property type="protein sequence ID" value="KAA2245545.1"/>
    <property type="molecule type" value="Genomic_DNA"/>
</dbReference>
<dbReference type="RefSeq" id="WP_149836935.1">
    <property type="nucleotide sequence ID" value="NZ_VUOC01000001.1"/>
</dbReference>
<reference evidence="2 3" key="1">
    <citation type="submission" date="2019-09" db="EMBL/GenBank/DDBJ databases">
        <title>Chitinophaga ginsengihumi sp. nov., isolated from soil of ginseng rhizosphere.</title>
        <authorList>
            <person name="Lee J."/>
        </authorList>
    </citation>
    <scope>NUCLEOTIDE SEQUENCE [LARGE SCALE GENOMIC DNA]</scope>
    <source>
        <strain evidence="2 3">BN140078</strain>
    </source>
</reference>
<dbReference type="AlphaFoldDB" id="A0A5B2W2F1"/>
<dbReference type="GO" id="GO:0030246">
    <property type="term" value="F:carbohydrate binding"/>
    <property type="evidence" value="ECO:0007669"/>
    <property type="project" value="InterPro"/>
</dbReference>